<feature type="compositionally biased region" description="Basic residues" evidence="1">
    <location>
        <begin position="1"/>
        <end position="36"/>
    </location>
</feature>
<feature type="region of interest" description="Disordered" evidence="1">
    <location>
        <begin position="1"/>
        <end position="65"/>
    </location>
</feature>
<dbReference type="Pfam" id="PF07540">
    <property type="entry name" value="NOC3p"/>
    <property type="match status" value="1"/>
</dbReference>
<feature type="compositionally biased region" description="Basic and acidic residues" evidence="1">
    <location>
        <begin position="113"/>
        <end position="123"/>
    </location>
</feature>
<sequence length="386" mass="44727">MAVKKTSKIKRNNQKRGKLVKQGVIKKHQKRNLTKKPTKDIKKDLPPKIIKPIEPEESEESDNGEDVLSMVEKEDLDFLKTAISNRSYNIFKNIKYSEHPNSKKRKLDENEEALEKDYEDHHEKKPNVKVRNLLPIKTKEGLVPQGVVIETADEDIEEQITETCEDEEVSDDQGEFTLVDVTNNDIDISKPLSATQLLAQRNKILSQKKLEIAVLSSQILENPDEKISNLRSLLKIMDEQVSDIYLTVRKLTIMSLLEVFKDIIPSYKIRNHKKETILLKKTTLKLRKFETELLQYYKSFLQKLEKACKSLQKKKTMGKTFSKEGRVLGELALRAMCDLLVTHPYFNFSENIAQVVVPFLNHRDVILREIVKSAVENIFKDDKKKK</sequence>
<evidence type="ECO:0000259" key="2">
    <source>
        <dbReference type="Pfam" id="PF07540"/>
    </source>
</evidence>
<feature type="compositionally biased region" description="Acidic residues" evidence="1">
    <location>
        <begin position="55"/>
        <end position="65"/>
    </location>
</feature>
<feature type="domain" description="Nucleolar complex-associated protein 3 N-terminal" evidence="2">
    <location>
        <begin position="207"/>
        <end position="300"/>
    </location>
</feature>
<keyword evidence="4" id="KW-1185">Reference proteome</keyword>
<dbReference type="Proteomes" id="UP001516400">
    <property type="component" value="Unassembled WGS sequence"/>
</dbReference>
<evidence type="ECO:0000256" key="1">
    <source>
        <dbReference type="SAM" id="MobiDB-lite"/>
    </source>
</evidence>
<organism evidence="3 4">
    <name type="scientific">Cryptolaemus montrouzieri</name>
    <dbReference type="NCBI Taxonomy" id="559131"/>
    <lineage>
        <taxon>Eukaryota</taxon>
        <taxon>Metazoa</taxon>
        <taxon>Ecdysozoa</taxon>
        <taxon>Arthropoda</taxon>
        <taxon>Hexapoda</taxon>
        <taxon>Insecta</taxon>
        <taxon>Pterygota</taxon>
        <taxon>Neoptera</taxon>
        <taxon>Endopterygota</taxon>
        <taxon>Coleoptera</taxon>
        <taxon>Polyphaga</taxon>
        <taxon>Cucujiformia</taxon>
        <taxon>Coccinelloidea</taxon>
        <taxon>Coccinellidae</taxon>
        <taxon>Scymninae</taxon>
        <taxon>Scymnini</taxon>
        <taxon>Cryptolaemus</taxon>
    </lineage>
</organism>
<feature type="region of interest" description="Disordered" evidence="1">
    <location>
        <begin position="99"/>
        <end position="123"/>
    </location>
</feature>
<feature type="compositionally biased region" description="Basic and acidic residues" evidence="1">
    <location>
        <begin position="37"/>
        <end position="54"/>
    </location>
</feature>
<proteinExistence type="predicted"/>
<gene>
    <name evidence="3" type="ORF">HHI36_003886</name>
</gene>
<evidence type="ECO:0000313" key="3">
    <source>
        <dbReference type="EMBL" id="KAL3280650.1"/>
    </source>
</evidence>
<dbReference type="InterPro" id="IPR016903">
    <property type="entry name" value="Nucleolar_cplx-assoc_3"/>
</dbReference>
<dbReference type="EMBL" id="JABFTP020000144">
    <property type="protein sequence ID" value="KAL3280650.1"/>
    <property type="molecule type" value="Genomic_DNA"/>
</dbReference>
<reference evidence="3 4" key="1">
    <citation type="journal article" date="2021" name="BMC Biol.">
        <title>Horizontally acquired antibacterial genes associated with adaptive radiation of ladybird beetles.</title>
        <authorList>
            <person name="Li H.S."/>
            <person name="Tang X.F."/>
            <person name="Huang Y.H."/>
            <person name="Xu Z.Y."/>
            <person name="Chen M.L."/>
            <person name="Du X.Y."/>
            <person name="Qiu B.Y."/>
            <person name="Chen P.T."/>
            <person name="Zhang W."/>
            <person name="Slipinski A."/>
            <person name="Escalona H.E."/>
            <person name="Waterhouse R.M."/>
            <person name="Zwick A."/>
            <person name="Pang H."/>
        </authorList>
    </citation>
    <scope>NUCLEOTIDE SEQUENCE [LARGE SCALE GENOMIC DNA]</scope>
    <source>
        <strain evidence="3">SYSU2018</strain>
    </source>
</reference>
<dbReference type="PANTHER" id="PTHR14428:SF5">
    <property type="entry name" value="NUCLEOLAR COMPLEX PROTEIN 3 HOMOLOG"/>
    <property type="match status" value="1"/>
</dbReference>
<accession>A0ABD2NPS8</accession>
<dbReference type="PANTHER" id="PTHR14428">
    <property type="entry name" value="NUCLEOLAR COMPLEX PROTEIN 3"/>
    <property type="match status" value="1"/>
</dbReference>
<dbReference type="AlphaFoldDB" id="A0ABD2NPS8"/>
<protein>
    <recommendedName>
        <fullName evidence="2">Nucleolar complex-associated protein 3 N-terminal domain-containing protein</fullName>
    </recommendedName>
</protein>
<dbReference type="InterPro" id="IPR011501">
    <property type="entry name" value="Noc3_N"/>
</dbReference>
<name>A0ABD2NPS8_9CUCU</name>
<evidence type="ECO:0000313" key="4">
    <source>
        <dbReference type="Proteomes" id="UP001516400"/>
    </source>
</evidence>
<comment type="caution">
    <text evidence="3">The sequence shown here is derived from an EMBL/GenBank/DDBJ whole genome shotgun (WGS) entry which is preliminary data.</text>
</comment>